<dbReference type="InterPro" id="IPR040976">
    <property type="entry name" value="Pkinase_fungal"/>
</dbReference>
<dbReference type="PANTHER" id="PTHR38248">
    <property type="entry name" value="FUNK1 6"/>
    <property type="match status" value="1"/>
</dbReference>
<dbReference type="EMBL" id="MU001694">
    <property type="protein sequence ID" value="KAF2453900.1"/>
    <property type="molecule type" value="Genomic_DNA"/>
</dbReference>
<accession>A0A6A6NQ19</accession>
<evidence type="ECO:0000256" key="1">
    <source>
        <dbReference type="SAM" id="MobiDB-lite"/>
    </source>
</evidence>
<dbReference type="Gene3D" id="1.10.510.10">
    <property type="entry name" value="Transferase(Phosphotransferase) domain 1"/>
    <property type="match status" value="1"/>
</dbReference>
<feature type="compositionally biased region" description="Polar residues" evidence="1">
    <location>
        <begin position="496"/>
        <end position="507"/>
    </location>
</feature>
<dbReference type="OrthoDB" id="5584477at2759"/>
<dbReference type="AlphaFoldDB" id="A0A6A6NQ19"/>
<feature type="compositionally biased region" description="Basic and acidic residues" evidence="1">
    <location>
        <begin position="512"/>
        <end position="525"/>
    </location>
</feature>
<organism evidence="3 4">
    <name type="scientific">Lineolata rhizophorae</name>
    <dbReference type="NCBI Taxonomy" id="578093"/>
    <lineage>
        <taxon>Eukaryota</taxon>
        <taxon>Fungi</taxon>
        <taxon>Dikarya</taxon>
        <taxon>Ascomycota</taxon>
        <taxon>Pezizomycotina</taxon>
        <taxon>Dothideomycetes</taxon>
        <taxon>Dothideomycetes incertae sedis</taxon>
        <taxon>Lineolatales</taxon>
        <taxon>Lineolataceae</taxon>
        <taxon>Lineolata</taxon>
    </lineage>
</organism>
<protein>
    <recommendedName>
        <fullName evidence="2">Fungal-type protein kinase domain-containing protein</fullName>
    </recommendedName>
</protein>
<dbReference type="Pfam" id="PF17667">
    <property type="entry name" value="Pkinase_fungal"/>
    <property type="match status" value="1"/>
</dbReference>
<evidence type="ECO:0000259" key="2">
    <source>
        <dbReference type="Pfam" id="PF17667"/>
    </source>
</evidence>
<reference evidence="3" key="1">
    <citation type="journal article" date="2020" name="Stud. Mycol.">
        <title>101 Dothideomycetes genomes: a test case for predicting lifestyles and emergence of pathogens.</title>
        <authorList>
            <person name="Haridas S."/>
            <person name="Albert R."/>
            <person name="Binder M."/>
            <person name="Bloem J."/>
            <person name="Labutti K."/>
            <person name="Salamov A."/>
            <person name="Andreopoulos B."/>
            <person name="Baker S."/>
            <person name="Barry K."/>
            <person name="Bills G."/>
            <person name="Bluhm B."/>
            <person name="Cannon C."/>
            <person name="Castanera R."/>
            <person name="Culley D."/>
            <person name="Daum C."/>
            <person name="Ezra D."/>
            <person name="Gonzalez J."/>
            <person name="Henrissat B."/>
            <person name="Kuo A."/>
            <person name="Liang C."/>
            <person name="Lipzen A."/>
            <person name="Lutzoni F."/>
            <person name="Magnuson J."/>
            <person name="Mondo S."/>
            <person name="Nolan M."/>
            <person name="Ohm R."/>
            <person name="Pangilinan J."/>
            <person name="Park H.-J."/>
            <person name="Ramirez L."/>
            <person name="Alfaro M."/>
            <person name="Sun H."/>
            <person name="Tritt A."/>
            <person name="Yoshinaga Y."/>
            <person name="Zwiers L.-H."/>
            <person name="Turgeon B."/>
            <person name="Goodwin S."/>
            <person name="Spatafora J."/>
            <person name="Crous P."/>
            <person name="Grigoriev I."/>
        </authorList>
    </citation>
    <scope>NUCLEOTIDE SEQUENCE</scope>
    <source>
        <strain evidence="3">ATCC 16933</strain>
    </source>
</reference>
<gene>
    <name evidence="3" type="ORF">BDY21DRAFT_326859</name>
</gene>
<sequence length="783" mass="88015">MADPSREEIIRNNPIGKGLDAFRNSLDSVCSDLGVPSSVSVLDQICNDDLQKLALRLVLALQNHPASLLLPSITRRGTLFGDLAKYNLAIDSHDADIERIIPLLKAVLSKESDEVIWDRVYAAVTEPTPPPQALPFLDQTRRVRNMSSLANSSEYRKDTDSVLKEELRPLYAGVPYFYETFFGGVPGLDVAAAGVFAKCKEGNDPLYSEDGGWCSWPERAGEADVLDWFSALVERFLRFAECDLTDRRLVQLPRQNVDGSKAKRTLDIGFGRPDTEGAKTHWTQILVPGELKSNPSDDKPSAAWQDVGRYAREVFAAQDTRRFVLGFTLCGSIMRLWEFDRVGGIGSSPFDINKEGLKFVSVVLGYLWIDEQQLGFDPTILESNGERFVQIKRYGRIERLIIDERIKRSPCVAGRATTCWKAHREGDESPLVIKDSWQYPEREEEGDLLREATERGVVNVAQYYYHETVYVDGRVDDTRDNIRKGLDVTMADNYKQDSSIPPSNTALSRSSTKKERSTSTAEKKRSSSSTNLPPPKRPCFSSPTKAQPIPNRVHRRVIVSDYGKLIYKASSRVALLAALEACIEGHQSLVNRVGLLQCDISPNNLIVDEGDGNRPLRAFLIDLDLAIKEQREGCSGALGKTGTRAFMAIGVLLDEKHSFMHDLESFFWVLFWICIHYDGPGKEIGPTEFESWNYESDRKLATLKSGTIHDEGDFLRTLEENFTPYYKPLIPHVNHLRRKIFPGGRRWRKEDLKLYADVKDILREAQRDTKVSGIGAARGAKCG</sequence>
<evidence type="ECO:0000313" key="3">
    <source>
        <dbReference type="EMBL" id="KAF2453900.1"/>
    </source>
</evidence>
<name>A0A6A6NQ19_9PEZI</name>
<dbReference type="PANTHER" id="PTHR38248:SF2">
    <property type="entry name" value="FUNK1 11"/>
    <property type="match status" value="1"/>
</dbReference>
<proteinExistence type="predicted"/>
<evidence type="ECO:0000313" key="4">
    <source>
        <dbReference type="Proteomes" id="UP000799766"/>
    </source>
</evidence>
<dbReference type="Proteomes" id="UP000799766">
    <property type="component" value="Unassembled WGS sequence"/>
</dbReference>
<dbReference type="InterPro" id="IPR011009">
    <property type="entry name" value="Kinase-like_dom_sf"/>
</dbReference>
<keyword evidence="4" id="KW-1185">Reference proteome</keyword>
<feature type="domain" description="Fungal-type protein kinase" evidence="2">
    <location>
        <begin position="275"/>
        <end position="674"/>
    </location>
</feature>
<feature type="region of interest" description="Disordered" evidence="1">
    <location>
        <begin position="493"/>
        <end position="547"/>
    </location>
</feature>
<dbReference type="SUPFAM" id="SSF56112">
    <property type="entry name" value="Protein kinase-like (PK-like)"/>
    <property type="match status" value="1"/>
</dbReference>